<dbReference type="RefSeq" id="WP_026657679.1">
    <property type="nucleotide sequence ID" value="NC_022538.1"/>
</dbReference>
<accession>U4KRF8</accession>
<dbReference type="KEGG" id="apal:BN85405490"/>
<proteinExistence type="predicted"/>
<organism evidence="5 6">
    <name type="scientific">Alteracholeplasma palmae (strain ATCC 49389 / J233)</name>
    <name type="common">Acholeplasma palmae</name>
    <dbReference type="NCBI Taxonomy" id="1318466"/>
    <lineage>
        <taxon>Bacteria</taxon>
        <taxon>Bacillati</taxon>
        <taxon>Mycoplasmatota</taxon>
        <taxon>Mollicutes</taxon>
        <taxon>Acholeplasmatales</taxon>
        <taxon>Acholeplasmataceae</taxon>
        <taxon>Acholeplasma</taxon>
    </lineage>
</organism>
<dbReference type="InterPro" id="IPR003439">
    <property type="entry name" value="ABC_transporter-like_ATP-bd"/>
</dbReference>
<evidence type="ECO:0000313" key="5">
    <source>
        <dbReference type="EMBL" id="CCV64126.1"/>
    </source>
</evidence>
<dbReference type="InterPro" id="IPR027417">
    <property type="entry name" value="P-loop_NTPase"/>
</dbReference>
<evidence type="ECO:0000313" key="6">
    <source>
        <dbReference type="Proteomes" id="UP000032740"/>
    </source>
</evidence>
<keyword evidence="3" id="KW-0067">ATP-binding</keyword>
<dbReference type="HOGENOM" id="CLU_000604_1_22_14"/>
<dbReference type="GO" id="GO:0005524">
    <property type="term" value="F:ATP binding"/>
    <property type="evidence" value="ECO:0007669"/>
    <property type="project" value="UniProtKB-KW"/>
</dbReference>
<dbReference type="InterPro" id="IPR003593">
    <property type="entry name" value="AAA+_ATPase"/>
</dbReference>
<dbReference type="Proteomes" id="UP000032740">
    <property type="component" value="Chromosome"/>
</dbReference>
<dbReference type="STRING" id="1318466.BN85405490"/>
<dbReference type="PANTHER" id="PTHR42781:SF9">
    <property type="entry name" value="AMINO ACID ABC TRANSPORTER, ATP-BINDING PROTEIN-RELATED"/>
    <property type="match status" value="1"/>
</dbReference>
<protein>
    <submittedName>
        <fullName evidence="5">ABC-type transport system, ATPase component</fullName>
    </submittedName>
</protein>
<keyword evidence="2" id="KW-0547">Nucleotide-binding</keyword>
<evidence type="ECO:0000256" key="3">
    <source>
        <dbReference type="ARBA" id="ARBA00022840"/>
    </source>
</evidence>
<gene>
    <name evidence="5" type="ORF">BN85405490</name>
</gene>
<dbReference type="AlphaFoldDB" id="U4KRF8"/>
<evidence type="ECO:0000256" key="1">
    <source>
        <dbReference type="ARBA" id="ARBA00022448"/>
    </source>
</evidence>
<dbReference type="InterPro" id="IPR017871">
    <property type="entry name" value="ABC_transporter-like_CS"/>
</dbReference>
<dbReference type="Gene3D" id="3.40.50.300">
    <property type="entry name" value="P-loop containing nucleotide triphosphate hydrolases"/>
    <property type="match status" value="1"/>
</dbReference>
<keyword evidence="6" id="KW-1185">Reference proteome</keyword>
<dbReference type="InterPro" id="IPR050093">
    <property type="entry name" value="ABC_SmlMolc_Importer"/>
</dbReference>
<evidence type="ECO:0000256" key="2">
    <source>
        <dbReference type="ARBA" id="ARBA00022741"/>
    </source>
</evidence>
<dbReference type="EMBL" id="FO681347">
    <property type="protein sequence ID" value="CCV64126.1"/>
    <property type="molecule type" value="Genomic_DNA"/>
</dbReference>
<reference evidence="5 6" key="1">
    <citation type="journal article" date="2013" name="J. Mol. Microbiol. Biotechnol.">
        <title>Analysis of the Complete Genomes of Acholeplasma brassicae , A. palmae and A. laidlawii and Their Comparison to the Obligate Parasites from ' Candidatus Phytoplasma'.</title>
        <authorList>
            <person name="Kube M."/>
            <person name="Siewert C."/>
            <person name="Migdoll A.M."/>
            <person name="Duduk B."/>
            <person name="Holz S."/>
            <person name="Rabus R."/>
            <person name="Seemuller E."/>
            <person name="Mitrovic J."/>
            <person name="Muller I."/>
            <person name="Buttner C."/>
            <person name="Reinhardt R."/>
        </authorList>
    </citation>
    <scope>NUCLEOTIDE SEQUENCE [LARGE SCALE GENOMIC DNA]</scope>
    <source>
        <strain evidence="5 6">J233</strain>
    </source>
</reference>
<feature type="domain" description="ABC transporter" evidence="4">
    <location>
        <begin position="2"/>
        <end position="238"/>
    </location>
</feature>
<keyword evidence="1" id="KW-0813">Transport</keyword>
<sequence>MIELNGITKYFITNKEKVLVLDDINLMIEKKDIFGLVGPTGSGKSTLLRILTGFMSPDSGSIVIQDKQLTPTTKYAIVRETSMIFQHFNLLSNLTVLENVALPLKLRKVSKLERLQKAKEVLGFVGLENFSNEFIRTLSGGQKQRVAIARAIITQPQIIFCDEPTSALDEKTTFEILSLLKKINEEFHTTIILVSHDISVIKSMCNKIAILENGRIENIITNKISEFKPISYLEAFNHAE</sequence>
<dbReference type="Pfam" id="PF00005">
    <property type="entry name" value="ABC_tran"/>
    <property type="match status" value="1"/>
</dbReference>
<dbReference type="GO" id="GO:0016887">
    <property type="term" value="F:ATP hydrolysis activity"/>
    <property type="evidence" value="ECO:0007669"/>
    <property type="project" value="InterPro"/>
</dbReference>
<dbReference type="SMART" id="SM00382">
    <property type="entry name" value="AAA"/>
    <property type="match status" value="1"/>
</dbReference>
<dbReference type="PANTHER" id="PTHR42781">
    <property type="entry name" value="SPERMIDINE/PUTRESCINE IMPORT ATP-BINDING PROTEIN POTA"/>
    <property type="match status" value="1"/>
</dbReference>
<dbReference type="PROSITE" id="PS50893">
    <property type="entry name" value="ABC_TRANSPORTER_2"/>
    <property type="match status" value="1"/>
</dbReference>
<evidence type="ECO:0000259" key="4">
    <source>
        <dbReference type="PROSITE" id="PS50893"/>
    </source>
</evidence>
<dbReference type="OrthoDB" id="389713at2"/>
<dbReference type="PROSITE" id="PS00211">
    <property type="entry name" value="ABC_TRANSPORTER_1"/>
    <property type="match status" value="1"/>
</dbReference>
<name>U4KRF8_ALTPJ</name>
<dbReference type="SUPFAM" id="SSF52540">
    <property type="entry name" value="P-loop containing nucleoside triphosphate hydrolases"/>
    <property type="match status" value="1"/>
</dbReference>